<organism evidence="1 2">
    <name type="scientific">Caballeronia arationis</name>
    <dbReference type="NCBI Taxonomy" id="1777142"/>
    <lineage>
        <taxon>Bacteria</taxon>
        <taxon>Pseudomonadati</taxon>
        <taxon>Pseudomonadota</taxon>
        <taxon>Betaproteobacteria</taxon>
        <taxon>Burkholderiales</taxon>
        <taxon>Burkholderiaceae</taxon>
        <taxon>Caballeronia</taxon>
    </lineage>
</organism>
<comment type="caution">
    <text evidence="1">The sequence shown here is derived from an EMBL/GenBank/DDBJ whole genome shotgun (WGS) entry which is preliminary data.</text>
</comment>
<dbReference type="AlphaFoldDB" id="A0A7Z7I672"/>
<dbReference type="EMBL" id="OCSU01000001">
    <property type="protein sequence ID" value="SOE67108.1"/>
    <property type="molecule type" value="Genomic_DNA"/>
</dbReference>
<reference evidence="1 2" key="1">
    <citation type="submission" date="2017-09" db="EMBL/GenBank/DDBJ databases">
        <authorList>
            <person name="Varghese N."/>
            <person name="Submissions S."/>
        </authorList>
    </citation>
    <scope>NUCLEOTIDE SEQUENCE [LARGE SCALE GENOMIC DNA]</scope>
    <source>
        <strain evidence="1 2">OK806</strain>
    </source>
</reference>
<proteinExistence type="predicted"/>
<accession>A0A7Z7I672</accession>
<gene>
    <name evidence="1" type="ORF">SAMN05446927_3223</name>
</gene>
<evidence type="ECO:0000313" key="2">
    <source>
        <dbReference type="Proteomes" id="UP000219522"/>
    </source>
</evidence>
<dbReference type="Proteomes" id="UP000219522">
    <property type="component" value="Unassembled WGS sequence"/>
</dbReference>
<keyword evidence="2" id="KW-1185">Reference proteome</keyword>
<sequence length="198" mass="22248">MLRCSLAASACGSPFGTGTSRTEHDEMRRKCLATLPSASRRPCVPITTRSAPNSCALLSVARCRHGSIRLRLPAVHPARQPAACAPRRGRRARRFPSRIHRGCRHEMQRSRRRRRQVDREKGLKLCAAFAGDFQRLVECVARDHGAIDLHRLYERALFAVDSDQAQRTISTRGRGLTQINRRRPDGARLVLCQSALHP</sequence>
<name>A0A7Z7I672_9BURK</name>
<protein>
    <submittedName>
        <fullName evidence="1">Uncharacterized protein</fullName>
    </submittedName>
</protein>
<evidence type="ECO:0000313" key="1">
    <source>
        <dbReference type="EMBL" id="SOE67108.1"/>
    </source>
</evidence>